<dbReference type="Gene3D" id="3.40.50.20">
    <property type="match status" value="1"/>
</dbReference>
<evidence type="ECO:0000256" key="3">
    <source>
        <dbReference type="PIRSR" id="PIRSR620019-2"/>
    </source>
</evidence>
<sequence>MIKRILDLLFAGVAMIILSPVFVVIAVLVRTKLGSPVLFKQQRSGLNGRPFVVYKFRTMTEERDQQGELLPDEVRLTSFGQKMRASSLDELPQLLNVLKGDMSLVGPRPLLMEYLSLYSERQAQRLKVKPGVTGWAQVNGRNTLDWEERFELDVWYVENRSLLLDARIMWLTVNRVLTRKGVSHEDAATMPKFEKDPLIIIGAGAQGGEMLETALELEKYNIVGFVDDDGSLRGQQVNGVPVLGPVNTLNAPEYNNSNVICAIGQPRIKKKILASLAETDVTFVSLIHPTAYIAPDVKVGVGSYIAPHAVVSNQSVIGSHVLLNYGCTIGHDCKISDYASIYPGVHLSGHVQVKEAAEVGSGVVAIPGTTIGEGSVIGAGAVVIRSIPSWTTAVGSPARVIKILKR</sequence>
<dbReference type="GO" id="GO:0016780">
    <property type="term" value="F:phosphotransferase activity, for other substituted phosphate groups"/>
    <property type="evidence" value="ECO:0007669"/>
    <property type="project" value="TreeGrafter"/>
</dbReference>
<comment type="caution">
    <text evidence="7">The sequence shown here is derived from an EMBL/GenBank/DDBJ whole genome shotgun (WGS) entry which is preliminary data.</text>
</comment>
<dbReference type="STRING" id="192814.GCA_900166575_02926"/>
<dbReference type="EMBL" id="SRJC01000002">
    <property type="protein sequence ID" value="TGB02740.1"/>
    <property type="molecule type" value="Genomic_DNA"/>
</dbReference>
<evidence type="ECO:0000256" key="1">
    <source>
        <dbReference type="ARBA" id="ARBA00006464"/>
    </source>
</evidence>
<feature type="site" description="Increases basicity of active site His" evidence="2">
    <location>
        <position position="332"/>
    </location>
</feature>
<evidence type="ECO:0000313" key="7">
    <source>
        <dbReference type="EMBL" id="TGB02740.1"/>
    </source>
</evidence>
<dbReference type="RefSeq" id="WP_135327697.1">
    <property type="nucleotide sequence ID" value="NZ_SRJC01000002.1"/>
</dbReference>
<dbReference type="Pfam" id="PF02397">
    <property type="entry name" value="Bac_transf"/>
    <property type="match status" value="1"/>
</dbReference>
<feature type="domain" description="PglD N-terminal" evidence="6">
    <location>
        <begin position="198"/>
        <end position="275"/>
    </location>
</feature>
<dbReference type="AlphaFoldDB" id="A0A4Z0GZN6"/>
<dbReference type="PANTHER" id="PTHR30576:SF8">
    <property type="entry name" value="UNDECAPRENYL-PHOSPHATE GALACTOSE PHOSPHOTRANSFERASE"/>
    <property type="match status" value="1"/>
</dbReference>
<evidence type="ECO:0000259" key="6">
    <source>
        <dbReference type="Pfam" id="PF17836"/>
    </source>
</evidence>
<evidence type="ECO:0000256" key="4">
    <source>
        <dbReference type="SAM" id="Phobius"/>
    </source>
</evidence>
<feature type="active site" description="Proton acceptor" evidence="2">
    <location>
        <position position="331"/>
    </location>
</feature>
<protein>
    <recommendedName>
        <fullName evidence="9">Sugar transferase</fullName>
    </recommendedName>
</protein>
<evidence type="ECO:0000313" key="8">
    <source>
        <dbReference type="Proteomes" id="UP000297982"/>
    </source>
</evidence>
<accession>A0A4Z0GZN6</accession>
<keyword evidence="4" id="KW-0472">Membrane</keyword>
<dbReference type="InterPro" id="IPR041561">
    <property type="entry name" value="PglD_N"/>
</dbReference>
<dbReference type="InterPro" id="IPR011004">
    <property type="entry name" value="Trimer_LpxA-like_sf"/>
</dbReference>
<evidence type="ECO:0008006" key="9">
    <source>
        <dbReference type="Google" id="ProtNLM"/>
    </source>
</evidence>
<keyword evidence="8" id="KW-1185">Reference proteome</keyword>
<reference evidence="7 8" key="1">
    <citation type="journal article" date="2003" name="Int. J. Syst. Evol. Microbiol.">
        <title>Halobacillus salinus sp. nov., isolated from a salt lake on the coast of the East Sea in Korea.</title>
        <authorList>
            <person name="Yoon J.H."/>
            <person name="Kang K.H."/>
            <person name="Park Y.H."/>
        </authorList>
    </citation>
    <scope>NUCLEOTIDE SEQUENCE [LARGE SCALE GENOMIC DNA]</scope>
    <source>
        <strain evidence="7 8">HSL-3</strain>
    </source>
</reference>
<feature type="domain" description="Bacterial sugar transferase" evidence="5">
    <location>
        <begin position="3"/>
        <end position="177"/>
    </location>
</feature>
<name>A0A4Z0GZN6_9BACI</name>
<proteinExistence type="inferred from homology"/>
<keyword evidence="4" id="KW-0812">Transmembrane</keyword>
<organism evidence="7 8">
    <name type="scientific">Halobacillus salinus</name>
    <dbReference type="NCBI Taxonomy" id="192814"/>
    <lineage>
        <taxon>Bacteria</taxon>
        <taxon>Bacillati</taxon>
        <taxon>Bacillota</taxon>
        <taxon>Bacilli</taxon>
        <taxon>Bacillales</taxon>
        <taxon>Bacillaceae</taxon>
        <taxon>Halobacillus</taxon>
    </lineage>
</organism>
<evidence type="ECO:0000259" key="5">
    <source>
        <dbReference type="Pfam" id="PF02397"/>
    </source>
</evidence>
<feature type="transmembrane region" description="Helical" evidence="4">
    <location>
        <begin position="7"/>
        <end position="29"/>
    </location>
</feature>
<evidence type="ECO:0000256" key="2">
    <source>
        <dbReference type="PIRSR" id="PIRSR620019-1"/>
    </source>
</evidence>
<dbReference type="Proteomes" id="UP000297982">
    <property type="component" value="Unassembled WGS sequence"/>
</dbReference>
<dbReference type="Gene3D" id="2.160.10.10">
    <property type="entry name" value="Hexapeptide repeat proteins"/>
    <property type="match status" value="1"/>
</dbReference>
<gene>
    <name evidence="7" type="ORF">E4663_11305</name>
</gene>
<dbReference type="InterPro" id="IPR003362">
    <property type="entry name" value="Bact_transf"/>
</dbReference>
<dbReference type="CDD" id="cd03360">
    <property type="entry name" value="LbH_AT_putative"/>
    <property type="match status" value="1"/>
</dbReference>
<dbReference type="PANTHER" id="PTHR30576">
    <property type="entry name" value="COLANIC BIOSYNTHESIS UDP-GLUCOSE LIPID CARRIER TRANSFERASE"/>
    <property type="match status" value="1"/>
</dbReference>
<dbReference type="NCBIfam" id="TIGR03570">
    <property type="entry name" value="NeuD_NnaD"/>
    <property type="match status" value="1"/>
</dbReference>
<dbReference type="SUPFAM" id="SSF51161">
    <property type="entry name" value="Trimeric LpxA-like enzymes"/>
    <property type="match status" value="1"/>
</dbReference>
<keyword evidence="4" id="KW-1133">Transmembrane helix</keyword>
<comment type="similarity">
    <text evidence="1">Belongs to the bacterial sugar transferase family.</text>
</comment>
<feature type="binding site" evidence="3">
    <location>
        <position position="264"/>
    </location>
    <ligand>
        <name>substrate</name>
    </ligand>
</feature>
<dbReference type="InterPro" id="IPR020019">
    <property type="entry name" value="AcTrfase_PglD-like"/>
</dbReference>
<dbReference type="Pfam" id="PF17836">
    <property type="entry name" value="PglD_N"/>
    <property type="match status" value="1"/>
</dbReference>